<dbReference type="PROSITE" id="PS50949">
    <property type="entry name" value="HTH_GNTR"/>
    <property type="match status" value="1"/>
</dbReference>
<organism evidence="5 6">
    <name type="scientific">Candidatus Muproteobacteria bacterium RBG_16_60_9</name>
    <dbReference type="NCBI Taxonomy" id="1817755"/>
    <lineage>
        <taxon>Bacteria</taxon>
        <taxon>Pseudomonadati</taxon>
        <taxon>Pseudomonadota</taxon>
        <taxon>Candidatus Muproteobacteria</taxon>
    </lineage>
</organism>
<feature type="domain" description="HTH gntR-type" evidence="4">
    <location>
        <begin position="8"/>
        <end position="75"/>
    </location>
</feature>
<dbReference type="InterPro" id="IPR000524">
    <property type="entry name" value="Tscrpt_reg_HTH_GntR"/>
</dbReference>
<gene>
    <name evidence="5" type="ORF">A2W18_01000</name>
</gene>
<sequence>MKKKPPALPLAESVYEQIKSDIFDFRLLPGDRFTESGIAERMHISRTPVREALHKLEKVGYIQVASRSGWNVRAFDFDFFENLYDVRLILELAAVRKLCDIEVDPNLQELKDAWLVPATRRQRDMRVVAGLDERFHEALVDATGNPEMTRLHRDVTERIRIIRRLDFTQQRRIDSTYDEHGQILRHILARRRHQAEILLRAHINSSKAEVRKITLHMLHQARTTLTAKPSAAARRRKHAA</sequence>
<name>A0A1F6UXB4_9PROT</name>
<evidence type="ECO:0000313" key="5">
    <source>
        <dbReference type="EMBL" id="OGI61956.1"/>
    </source>
</evidence>
<dbReference type="InterPro" id="IPR036388">
    <property type="entry name" value="WH-like_DNA-bd_sf"/>
</dbReference>
<dbReference type="Gene3D" id="1.10.10.10">
    <property type="entry name" value="Winged helix-like DNA-binding domain superfamily/Winged helix DNA-binding domain"/>
    <property type="match status" value="1"/>
</dbReference>
<dbReference type="InterPro" id="IPR011711">
    <property type="entry name" value="GntR_C"/>
</dbReference>
<dbReference type="AlphaFoldDB" id="A0A1F6UXB4"/>
<evidence type="ECO:0000256" key="1">
    <source>
        <dbReference type="ARBA" id="ARBA00023015"/>
    </source>
</evidence>
<reference evidence="5 6" key="1">
    <citation type="journal article" date="2016" name="Nat. Commun.">
        <title>Thousands of microbial genomes shed light on interconnected biogeochemical processes in an aquifer system.</title>
        <authorList>
            <person name="Anantharaman K."/>
            <person name="Brown C.T."/>
            <person name="Hug L.A."/>
            <person name="Sharon I."/>
            <person name="Castelle C.J."/>
            <person name="Probst A.J."/>
            <person name="Thomas B.C."/>
            <person name="Singh A."/>
            <person name="Wilkins M.J."/>
            <person name="Karaoz U."/>
            <person name="Brodie E.L."/>
            <person name="Williams K.H."/>
            <person name="Hubbard S.S."/>
            <person name="Banfield J.F."/>
        </authorList>
    </citation>
    <scope>NUCLEOTIDE SEQUENCE [LARGE SCALE GENOMIC DNA]</scope>
</reference>
<evidence type="ECO:0000256" key="2">
    <source>
        <dbReference type="ARBA" id="ARBA00023125"/>
    </source>
</evidence>
<dbReference type="PANTHER" id="PTHR43537">
    <property type="entry name" value="TRANSCRIPTIONAL REGULATOR, GNTR FAMILY"/>
    <property type="match status" value="1"/>
</dbReference>
<dbReference type="Pfam" id="PF00392">
    <property type="entry name" value="GntR"/>
    <property type="match status" value="1"/>
</dbReference>
<dbReference type="Proteomes" id="UP000179076">
    <property type="component" value="Unassembled WGS sequence"/>
</dbReference>
<evidence type="ECO:0000259" key="4">
    <source>
        <dbReference type="PROSITE" id="PS50949"/>
    </source>
</evidence>
<dbReference type="GO" id="GO:0003677">
    <property type="term" value="F:DNA binding"/>
    <property type="evidence" value="ECO:0007669"/>
    <property type="project" value="UniProtKB-KW"/>
</dbReference>
<dbReference type="InterPro" id="IPR008920">
    <property type="entry name" value="TF_FadR/GntR_C"/>
</dbReference>
<evidence type="ECO:0000313" key="6">
    <source>
        <dbReference type="Proteomes" id="UP000179076"/>
    </source>
</evidence>
<accession>A0A1F6UXB4</accession>
<comment type="caution">
    <text evidence="5">The sequence shown here is derived from an EMBL/GenBank/DDBJ whole genome shotgun (WGS) entry which is preliminary data.</text>
</comment>
<keyword evidence="1" id="KW-0805">Transcription regulation</keyword>
<protein>
    <submittedName>
        <fullName evidence="5">GntR family transcriptional regulator</fullName>
    </submittedName>
</protein>
<proteinExistence type="predicted"/>
<dbReference type="Pfam" id="PF07729">
    <property type="entry name" value="FCD"/>
    <property type="match status" value="1"/>
</dbReference>
<keyword evidence="2" id="KW-0238">DNA-binding</keyword>
<keyword evidence="3" id="KW-0804">Transcription</keyword>
<dbReference type="SUPFAM" id="SSF48008">
    <property type="entry name" value="GntR ligand-binding domain-like"/>
    <property type="match status" value="1"/>
</dbReference>
<dbReference type="SMART" id="SM00345">
    <property type="entry name" value="HTH_GNTR"/>
    <property type="match status" value="1"/>
</dbReference>
<dbReference type="EMBL" id="MFSP01000185">
    <property type="protein sequence ID" value="OGI61956.1"/>
    <property type="molecule type" value="Genomic_DNA"/>
</dbReference>
<dbReference type="GO" id="GO:0003700">
    <property type="term" value="F:DNA-binding transcription factor activity"/>
    <property type="evidence" value="ECO:0007669"/>
    <property type="project" value="InterPro"/>
</dbReference>
<dbReference type="Gene3D" id="1.20.120.530">
    <property type="entry name" value="GntR ligand-binding domain-like"/>
    <property type="match status" value="1"/>
</dbReference>
<dbReference type="SMART" id="SM00895">
    <property type="entry name" value="FCD"/>
    <property type="match status" value="1"/>
</dbReference>
<dbReference type="CDD" id="cd07377">
    <property type="entry name" value="WHTH_GntR"/>
    <property type="match status" value="1"/>
</dbReference>
<dbReference type="PANTHER" id="PTHR43537:SF45">
    <property type="entry name" value="GNTR FAMILY REGULATORY PROTEIN"/>
    <property type="match status" value="1"/>
</dbReference>
<evidence type="ECO:0000256" key="3">
    <source>
        <dbReference type="ARBA" id="ARBA00023163"/>
    </source>
</evidence>
<dbReference type="SUPFAM" id="SSF46785">
    <property type="entry name" value="Winged helix' DNA-binding domain"/>
    <property type="match status" value="1"/>
</dbReference>
<dbReference type="InterPro" id="IPR036390">
    <property type="entry name" value="WH_DNA-bd_sf"/>
</dbReference>